<evidence type="ECO:0000256" key="13">
    <source>
        <dbReference type="ARBA" id="ARBA00023004"/>
    </source>
</evidence>
<dbReference type="EMBL" id="JQ326212">
    <property type="protein sequence ID" value="AFA36646.1"/>
    <property type="molecule type" value="Genomic_DNA"/>
</dbReference>
<feature type="transmembrane region" description="Helical" evidence="20">
    <location>
        <begin position="31"/>
        <end position="57"/>
    </location>
</feature>
<dbReference type="CTD" id="4519"/>
<feature type="transmembrane region" description="Helical" evidence="20">
    <location>
        <begin position="348"/>
        <end position="365"/>
    </location>
</feature>
<dbReference type="RefSeq" id="YP_006883241.1">
    <property type="nucleotide sequence ID" value="NC_018765.1"/>
</dbReference>
<dbReference type="Pfam" id="PF00032">
    <property type="entry name" value="Cytochrom_B_C"/>
    <property type="match status" value="1"/>
</dbReference>
<keyword evidence="15 20" id="KW-0496">Mitochondrion</keyword>
<feature type="binding site" description="axial binding residue" evidence="19">
    <location>
        <position position="98"/>
    </location>
    <ligand>
        <name>heme b</name>
        <dbReference type="ChEBI" id="CHEBI:60344"/>
        <label>b566</label>
    </ligand>
    <ligandPart>
        <name>Fe</name>
        <dbReference type="ChEBI" id="CHEBI:18248"/>
    </ligandPart>
</feature>
<comment type="cofactor">
    <cofactor evidence="19">
        <name>heme</name>
        <dbReference type="ChEBI" id="CHEBI:30413"/>
    </cofactor>
    <text evidence="19">Binds 2 heme groups non-covalently.</text>
</comment>
<dbReference type="CDD" id="cd00290">
    <property type="entry name" value="cytochrome_b_C"/>
    <property type="match status" value="1"/>
</dbReference>
<evidence type="ECO:0000256" key="2">
    <source>
        <dbReference type="ARBA" id="ARBA00004448"/>
    </source>
</evidence>
<dbReference type="GO" id="GO:0046872">
    <property type="term" value="F:metal ion binding"/>
    <property type="evidence" value="ECO:0007669"/>
    <property type="project" value="UniProtKB-UniRule"/>
</dbReference>
<feature type="domain" description="Cytochrome b/b6 N-terminal region profile" evidence="21">
    <location>
        <begin position="1"/>
        <end position="210"/>
    </location>
</feature>
<evidence type="ECO:0000256" key="8">
    <source>
        <dbReference type="ARBA" id="ARBA00022692"/>
    </source>
</evidence>
<dbReference type="GO" id="GO:0005743">
    <property type="term" value="C:mitochondrial inner membrane"/>
    <property type="evidence" value="ECO:0007669"/>
    <property type="project" value="UniProtKB-SubCell"/>
</dbReference>
<evidence type="ECO:0000256" key="1">
    <source>
        <dbReference type="ARBA" id="ARBA00002566"/>
    </source>
</evidence>
<feature type="transmembrane region" description="Helical" evidence="20">
    <location>
        <begin position="230"/>
        <end position="251"/>
    </location>
</feature>
<dbReference type="SUPFAM" id="SSF81342">
    <property type="entry name" value="Transmembrane di-heme cytochromes"/>
    <property type="match status" value="1"/>
</dbReference>
<evidence type="ECO:0000256" key="4">
    <source>
        <dbReference type="ARBA" id="ARBA00013531"/>
    </source>
</evidence>
<dbReference type="Pfam" id="PF00033">
    <property type="entry name" value="Cytochrome_B"/>
    <property type="match status" value="1"/>
</dbReference>
<dbReference type="InterPro" id="IPR005797">
    <property type="entry name" value="Cyt_b/b6_N"/>
</dbReference>
<evidence type="ECO:0000259" key="21">
    <source>
        <dbReference type="PROSITE" id="PS51002"/>
    </source>
</evidence>
<evidence type="ECO:0000256" key="14">
    <source>
        <dbReference type="ARBA" id="ARBA00023075"/>
    </source>
</evidence>
<evidence type="ECO:0000256" key="20">
    <source>
        <dbReference type="RuleBase" id="RU362117"/>
    </source>
</evidence>
<evidence type="ECO:0000256" key="11">
    <source>
        <dbReference type="ARBA" id="ARBA00022982"/>
    </source>
</evidence>
<dbReference type="GO" id="GO:0006122">
    <property type="term" value="P:mitochondrial electron transport, ubiquinol to cytochrome c"/>
    <property type="evidence" value="ECO:0007669"/>
    <property type="project" value="TreeGrafter"/>
</dbReference>
<keyword evidence="5 20" id="KW-0813">Transport</keyword>
<feature type="binding site" description="axial binding residue" evidence="19">
    <location>
        <position position="183"/>
    </location>
    <ligand>
        <name>heme b</name>
        <dbReference type="ChEBI" id="CHEBI:60344"/>
        <label>b562</label>
    </ligand>
    <ligandPart>
        <name>Fe</name>
        <dbReference type="ChEBI" id="CHEBI:18248"/>
    </ligandPart>
</feature>
<evidence type="ECO:0000256" key="18">
    <source>
        <dbReference type="PIRSR" id="PIRSR038885-1"/>
    </source>
</evidence>
<feature type="transmembrane region" description="Helical" evidence="20">
    <location>
        <begin position="324"/>
        <end position="341"/>
    </location>
</feature>
<proteinExistence type="inferred from homology"/>
<name>J9PWT9_XIZFA</name>
<evidence type="ECO:0000259" key="22">
    <source>
        <dbReference type="PROSITE" id="PS51003"/>
    </source>
</evidence>
<feature type="transmembrane region" description="Helical" evidence="20">
    <location>
        <begin position="111"/>
        <end position="134"/>
    </location>
</feature>
<dbReference type="GeneID" id="13825082"/>
<dbReference type="InterPro" id="IPR030689">
    <property type="entry name" value="Cytochrome_b"/>
</dbReference>
<feature type="binding site" evidence="18">
    <location>
        <position position="202"/>
    </location>
    <ligand>
        <name>a ubiquinone</name>
        <dbReference type="ChEBI" id="CHEBI:16389"/>
    </ligand>
</feature>
<evidence type="ECO:0000256" key="19">
    <source>
        <dbReference type="PIRSR" id="PIRSR038885-2"/>
    </source>
</evidence>
<feature type="transmembrane region" description="Helical" evidence="20">
    <location>
        <begin position="179"/>
        <end position="201"/>
    </location>
</feature>
<evidence type="ECO:0000256" key="10">
    <source>
        <dbReference type="ARBA" id="ARBA00022792"/>
    </source>
</evidence>
<evidence type="ECO:0000256" key="12">
    <source>
        <dbReference type="ARBA" id="ARBA00022989"/>
    </source>
</evidence>
<dbReference type="InterPro" id="IPR016174">
    <property type="entry name" value="Di-haem_cyt_TM"/>
</dbReference>
<dbReference type="SUPFAM" id="SSF81648">
    <property type="entry name" value="a domain/subunit of cytochrome bc1 complex (Ubiquinol-cytochrome c reductase)"/>
    <property type="match status" value="1"/>
</dbReference>
<evidence type="ECO:0000256" key="5">
    <source>
        <dbReference type="ARBA" id="ARBA00022448"/>
    </source>
</evidence>
<protein>
    <recommendedName>
        <fullName evidence="4 20">Cytochrome b</fullName>
    </recommendedName>
</protein>
<feature type="binding site" description="axial binding residue" evidence="19">
    <location>
        <position position="197"/>
    </location>
    <ligand>
        <name>heme b</name>
        <dbReference type="ChEBI" id="CHEBI:60344"/>
        <label>b566</label>
    </ligand>
    <ligandPart>
        <name>Fe</name>
        <dbReference type="ChEBI" id="CHEBI:18248"/>
    </ligandPart>
</feature>
<keyword evidence="13 19" id="KW-0408">Iron</keyword>
<feature type="transmembrane region" description="Helical" evidence="20">
    <location>
        <begin position="78"/>
        <end position="99"/>
    </location>
</feature>
<dbReference type="PANTHER" id="PTHR19271:SF16">
    <property type="entry name" value="CYTOCHROME B"/>
    <property type="match status" value="1"/>
</dbReference>
<gene>
    <name evidence="23" type="primary">CYTB</name>
</gene>
<dbReference type="PIRSF" id="PIRSF038885">
    <property type="entry name" value="COB"/>
    <property type="match status" value="1"/>
</dbReference>
<keyword evidence="16 20" id="KW-0472">Membrane</keyword>
<keyword evidence="7 20" id="KW-0679">Respiratory chain</keyword>
<dbReference type="GO" id="GO:0045275">
    <property type="term" value="C:respiratory chain complex III"/>
    <property type="evidence" value="ECO:0007669"/>
    <property type="project" value="InterPro"/>
</dbReference>
<comment type="similarity">
    <text evidence="17 20">Belongs to the cytochrome b family.</text>
</comment>
<geneLocation type="mitochondrion" evidence="23"/>
<dbReference type="PROSITE" id="PS51002">
    <property type="entry name" value="CYTB_NTER"/>
    <property type="match status" value="1"/>
</dbReference>
<keyword evidence="8 20" id="KW-0812">Transmembrane</keyword>
<feature type="transmembrane region" description="Helical" evidence="20">
    <location>
        <begin position="141"/>
        <end position="159"/>
    </location>
</feature>
<feature type="transmembrane region" description="Helical" evidence="20">
    <location>
        <begin position="289"/>
        <end position="308"/>
    </location>
</feature>
<evidence type="ECO:0000256" key="9">
    <source>
        <dbReference type="ARBA" id="ARBA00022723"/>
    </source>
</evidence>
<comment type="subunit">
    <text evidence="3">The main subunits of complex b-c1 are: cytochrome b, cytochrome c1 and the Rieske protein.</text>
</comment>
<dbReference type="Gene3D" id="1.20.810.10">
    <property type="entry name" value="Cytochrome Bc1 Complex, Chain C"/>
    <property type="match status" value="1"/>
</dbReference>
<dbReference type="AlphaFoldDB" id="J9PWT9"/>
<dbReference type="InterPro" id="IPR048260">
    <property type="entry name" value="Cytochrome_b_C_euk/bac"/>
</dbReference>
<dbReference type="InterPro" id="IPR048259">
    <property type="entry name" value="Cytochrome_b_N_euk/bac"/>
</dbReference>
<dbReference type="FunFam" id="1.20.810.10:FF:000002">
    <property type="entry name" value="Cytochrome b"/>
    <property type="match status" value="1"/>
</dbReference>
<dbReference type="CDD" id="cd00284">
    <property type="entry name" value="Cytochrome_b_N"/>
    <property type="match status" value="1"/>
</dbReference>
<evidence type="ECO:0000256" key="17">
    <source>
        <dbReference type="ARBA" id="ARBA00061233"/>
    </source>
</evidence>
<reference evidence="23" key="1">
    <citation type="submission" date="2011-12" db="EMBL/GenBank/DDBJ databases">
        <title>The mitochondrial genome of the quiet-calling katydids, Xizicus fascipes (Orthoptera: Tettigoniidae: Meconematinae).</title>
        <authorList>
            <person name="Yang M.R."/>
            <person name="Zhou Z.J."/>
            <person name="Chang Y.L."/>
            <person name="Shi F.M."/>
        </authorList>
    </citation>
    <scope>NUCLEOTIDE SEQUENCE</scope>
</reference>
<keyword evidence="11 20" id="KW-0249">Electron transport</keyword>
<evidence type="ECO:0000256" key="7">
    <source>
        <dbReference type="ARBA" id="ARBA00022660"/>
    </source>
</evidence>
<keyword evidence="9 19" id="KW-0479">Metal-binding</keyword>
<evidence type="ECO:0000313" key="23">
    <source>
        <dbReference type="EMBL" id="AFA36646.1"/>
    </source>
</evidence>
<dbReference type="PANTHER" id="PTHR19271">
    <property type="entry name" value="CYTOCHROME B"/>
    <property type="match status" value="1"/>
</dbReference>
<feature type="binding site" description="axial binding residue" evidence="19">
    <location>
        <position position="84"/>
    </location>
    <ligand>
        <name>heme b</name>
        <dbReference type="ChEBI" id="CHEBI:60344"/>
        <label>b562</label>
    </ligand>
    <ligandPart>
        <name>Fe</name>
        <dbReference type="ChEBI" id="CHEBI:18248"/>
    </ligandPart>
</feature>
<dbReference type="PROSITE" id="PS51003">
    <property type="entry name" value="CYTB_CTER"/>
    <property type="match status" value="1"/>
</dbReference>
<accession>J9PWT9</accession>
<evidence type="ECO:0000256" key="16">
    <source>
        <dbReference type="ARBA" id="ARBA00023136"/>
    </source>
</evidence>
<dbReference type="InterPro" id="IPR027387">
    <property type="entry name" value="Cytb/b6-like_sf"/>
</dbReference>
<keyword evidence="14" id="KW-0830">Ubiquinone</keyword>
<dbReference type="GO" id="GO:0008121">
    <property type="term" value="F:quinol-cytochrome-c reductase activity"/>
    <property type="evidence" value="ECO:0007669"/>
    <property type="project" value="InterPro"/>
</dbReference>
<comment type="function">
    <text evidence="1 20">Component of the ubiquinol-cytochrome c reductase complex (complex III or cytochrome b-c1 complex) that is part of the mitochondrial respiratory chain. The b-c1 complex mediates electron transfer from ubiquinol to cytochrome c. Contributes to the generation of a proton gradient across the mitochondrial membrane that is then used for ATP synthesis.</text>
</comment>
<dbReference type="GO" id="GO:0016491">
    <property type="term" value="F:oxidoreductase activity"/>
    <property type="evidence" value="ECO:0007669"/>
    <property type="project" value="UniProtKB-UniRule"/>
</dbReference>
<comment type="cofactor">
    <cofactor evidence="20">
        <name>heme b</name>
        <dbReference type="ChEBI" id="CHEBI:60344"/>
    </cofactor>
    <text evidence="20">Binds 2 heme groups non-covalently.</text>
</comment>
<keyword evidence="12 20" id="KW-1133">Transmembrane helix</keyword>
<keyword evidence="6 19" id="KW-0349">Heme</keyword>
<comment type="subcellular location">
    <subcellularLocation>
        <location evidence="2">Mitochondrion inner membrane</location>
        <topology evidence="2">Multi-pass membrane protein</topology>
    </subcellularLocation>
</comment>
<dbReference type="InterPro" id="IPR005798">
    <property type="entry name" value="Cyt_b/b6_C"/>
</dbReference>
<evidence type="ECO:0000256" key="15">
    <source>
        <dbReference type="ARBA" id="ARBA00023128"/>
    </source>
</evidence>
<evidence type="ECO:0000256" key="6">
    <source>
        <dbReference type="ARBA" id="ARBA00022617"/>
    </source>
</evidence>
<dbReference type="InterPro" id="IPR036150">
    <property type="entry name" value="Cyt_b/b6_C_sf"/>
</dbReference>
<organism evidence="23">
    <name type="scientific">Xizicus fascipes</name>
    <name type="common">Quiet-calling katydid</name>
    <name type="synonym">Xiphidiopsis fascipes</name>
    <dbReference type="NCBI Taxonomy" id="948382"/>
    <lineage>
        <taxon>Eukaryota</taxon>
        <taxon>Metazoa</taxon>
        <taxon>Ecdysozoa</taxon>
        <taxon>Arthropoda</taxon>
        <taxon>Hexapoda</taxon>
        <taxon>Insecta</taxon>
        <taxon>Pterygota</taxon>
        <taxon>Neoptera</taxon>
        <taxon>Polyneoptera</taxon>
        <taxon>Orthoptera</taxon>
        <taxon>Ensifera</taxon>
        <taxon>Tettigoniidea</taxon>
        <taxon>Tettigonioidea</taxon>
        <taxon>Tettigoniidae</taxon>
        <taxon>Meconematinae</taxon>
        <taxon>Xizicus</taxon>
    </lineage>
</organism>
<feature type="domain" description="Cytochrome b/b6 C-terminal region profile" evidence="22">
    <location>
        <begin position="211"/>
        <end position="378"/>
    </location>
</feature>
<evidence type="ECO:0000256" key="3">
    <source>
        <dbReference type="ARBA" id="ARBA00011649"/>
    </source>
</evidence>
<sequence length="378" mass="42919">MNKPMRTSHPLFKIANSALVDLPAPSNISAWWNFGSLLGLCLMIQIATGLFLAMHYTANIDLAFNSVAHICRDVNYGWFLRTLHANGASFFFICLYLHVGRGMYYGSYNYMHTWMTGTIILFLVMGTAFMGYVLPWGQMSFWGATVITNLLSAIPYLGTDLVQWVWGGFAVDNATLTRFFTFHFVLPFIVAAMVMIHLLFLHQTGSNNPLGLNSDVDKIPFHPYFSYKDIFGVIILIATLIFLTLLEPYMLGDPDNFTPANPLVTPVHIQPEWYFLFAYAILRSIPNKLGGVIALVMSIAILMILPFYNSNSFRGIQFYPLNQILFWSMTTIVILLTWIGARPVEDPYILTGQILTVLYFAYYLINPLILMTWDNLVN</sequence>
<keyword evidence="10" id="KW-0999">Mitochondrion inner membrane</keyword>